<gene>
    <name evidence="5" type="ORF">ABMA28_011116</name>
</gene>
<evidence type="ECO:0000256" key="4">
    <source>
        <dbReference type="SAM" id="SignalP"/>
    </source>
</evidence>
<evidence type="ECO:0000256" key="3">
    <source>
        <dbReference type="RuleBase" id="RU004378"/>
    </source>
</evidence>
<comment type="caution">
    <text evidence="5">The sequence shown here is derived from an EMBL/GenBank/DDBJ whole genome shotgun (WGS) entry which is preliminary data.</text>
</comment>
<dbReference type="EMBL" id="JBEDNZ010000028">
    <property type="protein sequence ID" value="KAL0809583.1"/>
    <property type="molecule type" value="Genomic_DNA"/>
</dbReference>
<keyword evidence="2" id="KW-0677">Repeat</keyword>
<evidence type="ECO:0000256" key="1">
    <source>
        <dbReference type="ARBA" id="ARBA00005906"/>
    </source>
</evidence>
<dbReference type="Proteomes" id="UP001549921">
    <property type="component" value="Unassembled WGS sequence"/>
</dbReference>
<comment type="similarity">
    <text evidence="1 3">Belongs to the chorion protein family.</text>
</comment>
<proteinExistence type="inferred from homology"/>
<accession>A0ABD0S692</accession>
<evidence type="ECO:0000313" key="5">
    <source>
        <dbReference type="EMBL" id="KAL0809583.1"/>
    </source>
</evidence>
<evidence type="ECO:0000256" key="2">
    <source>
        <dbReference type="ARBA" id="ARBA00022737"/>
    </source>
</evidence>
<feature type="signal peptide" evidence="4">
    <location>
        <begin position="1"/>
        <end position="21"/>
    </location>
</feature>
<reference evidence="5 6" key="1">
    <citation type="submission" date="2024-06" db="EMBL/GenBank/DDBJ databases">
        <title>A chromosome-level genome assembly of beet webworm, Loxostege sticticalis.</title>
        <authorList>
            <person name="Zhang Y."/>
        </authorList>
    </citation>
    <scope>NUCLEOTIDE SEQUENCE [LARGE SCALE GENOMIC DNA]</scope>
    <source>
        <strain evidence="5">AQ028</strain>
        <tissue evidence="5">Male pupae</tissue>
    </source>
</reference>
<protein>
    <submittedName>
        <fullName evidence="5">Uncharacterized protein</fullName>
    </submittedName>
</protein>
<organism evidence="5 6">
    <name type="scientific">Loxostege sticticalis</name>
    <name type="common">Beet webworm moth</name>
    <dbReference type="NCBI Taxonomy" id="481309"/>
    <lineage>
        <taxon>Eukaryota</taxon>
        <taxon>Metazoa</taxon>
        <taxon>Ecdysozoa</taxon>
        <taxon>Arthropoda</taxon>
        <taxon>Hexapoda</taxon>
        <taxon>Insecta</taxon>
        <taxon>Pterygota</taxon>
        <taxon>Neoptera</taxon>
        <taxon>Endopterygota</taxon>
        <taxon>Lepidoptera</taxon>
        <taxon>Glossata</taxon>
        <taxon>Ditrysia</taxon>
        <taxon>Pyraloidea</taxon>
        <taxon>Crambidae</taxon>
        <taxon>Pyraustinae</taxon>
        <taxon>Loxostege</taxon>
    </lineage>
</organism>
<feature type="chain" id="PRO_5044783491" evidence="4">
    <location>
        <begin position="22"/>
        <end position="195"/>
    </location>
</feature>
<dbReference type="Pfam" id="PF01723">
    <property type="entry name" value="Chorion_1"/>
    <property type="match status" value="1"/>
</dbReference>
<evidence type="ECO:0000313" key="6">
    <source>
        <dbReference type="Proteomes" id="UP001549921"/>
    </source>
</evidence>
<name>A0ABD0S692_LOXSC</name>
<dbReference type="InterPro" id="IPR002635">
    <property type="entry name" value="Chorion"/>
</dbReference>
<sequence>MAAKAFLVICAQTLLIQAAFCQYIPGNSIVSGNSVVDNTISIGNSFGAGISGSGVSGGSGFSSGSGFGSVLSGSSLSGINGVASGSGLAGNGLSAGLINGQTGLNVVSGGPLLVTSISPIGPSGLAVASENGIEGVLTVTGQLPFLSAVAFEGGLPTAGSGVASCGCGNGEVGIVSEGLPNSQAANNAIRGGRRF</sequence>
<keyword evidence="4" id="KW-0732">Signal</keyword>
<dbReference type="AlphaFoldDB" id="A0ABD0S692"/>